<dbReference type="EMBL" id="JGYP01000002">
    <property type="protein sequence ID" value="KFI45757.1"/>
    <property type="molecule type" value="Genomic_DNA"/>
</dbReference>
<organism evidence="1 2">
    <name type="scientific">Bifidobacterium bohemicum DSM 22767</name>
    <dbReference type="NCBI Taxonomy" id="1437606"/>
    <lineage>
        <taxon>Bacteria</taxon>
        <taxon>Bacillati</taxon>
        <taxon>Actinomycetota</taxon>
        <taxon>Actinomycetes</taxon>
        <taxon>Bifidobacteriales</taxon>
        <taxon>Bifidobacteriaceae</taxon>
        <taxon>Bifidobacterium</taxon>
    </lineage>
</organism>
<comment type="caution">
    <text evidence="1">The sequence shown here is derived from an EMBL/GenBank/DDBJ whole genome shotgun (WGS) entry which is preliminary data.</text>
</comment>
<protein>
    <submittedName>
        <fullName evidence="1">Uncharacterized protein</fullName>
    </submittedName>
</protein>
<sequence length="177" mass="17779">MMVDVVAPVFATGGGNVDRLRFDPKAQMVRGWVFSSADEAGRAGESSFSVTVTRPAGSSTTATTLKCESGAAVIDGAPAPSASCPAAGASADEAGVFALPVPRGVLLQGDASATVSDVANVSAPSRFDMTMPTVSALPKTGGQAPIEWLRRALLAVVAVVFALSAALARRQFAAAAV</sequence>
<name>A0A086ZGV7_9BIFI</name>
<accession>A0A086ZGV7</accession>
<evidence type="ECO:0000313" key="2">
    <source>
        <dbReference type="Proteomes" id="UP000029096"/>
    </source>
</evidence>
<reference evidence="1 2" key="1">
    <citation type="submission" date="2014-03" db="EMBL/GenBank/DDBJ databases">
        <title>Genomics of Bifidobacteria.</title>
        <authorList>
            <person name="Ventura M."/>
            <person name="Milani C."/>
            <person name="Lugli G.A."/>
        </authorList>
    </citation>
    <scope>NUCLEOTIDE SEQUENCE [LARGE SCALE GENOMIC DNA]</scope>
    <source>
        <strain evidence="1 2">DSM 22767</strain>
    </source>
</reference>
<dbReference type="AlphaFoldDB" id="A0A086ZGV7"/>
<evidence type="ECO:0000313" key="1">
    <source>
        <dbReference type="EMBL" id="KFI45757.1"/>
    </source>
</evidence>
<dbReference type="STRING" id="1437606.BBOH_0559"/>
<proteinExistence type="predicted"/>
<dbReference type="Proteomes" id="UP000029096">
    <property type="component" value="Unassembled WGS sequence"/>
</dbReference>
<gene>
    <name evidence="1" type="ORF">BBOH_0559</name>
</gene>
<keyword evidence="2" id="KW-1185">Reference proteome</keyword>